<gene>
    <name evidence="2" type="ORF">MMF97_07405</name>
</gene>
<evidence type="ECO:0000313" key="3">
    <source>
        <dbReference type="Proteomes" id="UP001165460"/>
    </source>
</evidence>
<dbReference type="EMBL" id="JALGBH010000001">
    <property type="protein sequence ID" value="MCJ0742532.1"/>
    <property type="molecule type" value="Genomic_DNA"/>
</dbReference>
<reference evidence="2" key="1">
    <citation type="submission" date="2022-03" db="EMBL/GenBank/DDBJ databases">
        <authorList>
            <person name="Woo C.Y."/>
        </authorList>
    </citation>
    <scope>NUCLEOTIDE SEQUENCE</scope>
    <source>
        <strain evidence="2">CYS-01</strain>
    </source>
</reference>
<evidence type="ECO:0000256" key="1">
    <source>
        <dbReference type="SAM" id="Phobius"/>
    </source>
</evidence>
<feature type="transmembrane region" description="Helical" evidence="1">
    <location>
        <begin position="74"/>
        <end position="91"/>
    </location>
</feature>
<feature type="transmembrane region" description="Helical" evidence="1">
    <location>
        <begin position="43"/>
        <end position="62"/>
    </location>
</feature>
<dbReference type="Proteomes" id="UP001165460">
    <property type="component" value="Unassembled WGS sequence"/>
</dbReference>
<sequence length="132" mass="14501">MNTKLLMSTSAILMIMIGLVLSFMPKEILSVLDITTTDLTMPLILQLTGALYFGFGIMNWMAKTVLIGGIYAKPLCIGNFAHFMIAALALIKNLMYNSTASKYIWILTIIYALLAIAFGLILMTNPGKKTTD</sequence>
<dbReference type="RefSeq" id="WP_243361042.1">
    <property type="nucleotide sequence ID" value="NZ_JALGBH010000001.1"/>
</dbReference>
<protein>
    <submittedName>
        <fullName evidence="2">Uncharacterized protein</fullName>
    </submittedName>
</protein>
<organism evidence="2 3">
    <name type="scientific">Pedobacter montanisoli</name>
    <dbReference type="NCBI Taxonomy" id="2923277"/>
    <lineage>
        <taxon>Bacteria</taxon>
        <taxon>Pseudomonadati</taxon>
        <taxon>Bacteroidota</taxon>
        <taxon>Sphingobacteriia</taxon>
        <taxon>Sphingobacteriales</taxon>
        <taxon>Sphingobacteriaceae</taxon>
        <taxon>Pedobacter</taxon>
    </lineage>
</organism>
<feature type="transmembrane region" description="Helical" evidence="1">
    <location>
        <begin position="103"/>
        <end position="123"/>
    </location>
</feature>
<proteinExistence type="predicted"/>
<keyword evidence="1" id="KW-0812">Transmembrane</keyword>
<feature type="transmembrane region" description="Helical" evidence="1">
    <location>
        <begin position="5"/>
        <end position="23"/>
    </location>
</feature>
<keyword evidence="3" id="KW-1185">Reference proteome</keyword>
<keyword evidence="1" id="KW-1133">Transmembrane helix</keyword>
<name>A0ABS9ZW52_9SPHI</name>
<keyword evidence="1" id="KW-0472">Membrane</keyword>
<accession>A0ABS9ZW52</accession>
<comment type="caution">
    <text evidence="2">The sequence shown here is derived from an EMBL/GenBank/DDBJ whole genome shotgun (WGS) entry which is preliminary data.</text>
</comment>
<evidence type="ECO:0000313" key="2">
    <source>
        <dbReference type="EMBL" id="MCJ0742532.1"/>
    </source>
</evidence>